<name>A0AAW1HIK7_SAPOF</name>
<reference evidence="1" key="1">
    <citation type="submission" date="2024-03" db="EMBL/GenBank/DDBJ databases">
        <title>WGS assembly of Saponaria officinalis var. Norfolk2.</title>
        <authorList>
            <person name="Jenkins J."/>
            <person name="Shu S."/>
            <person name="Grimwood J."/>
            <person name="Barry K."/>
            <person name="Goodstein D."/>
            <person name="Schmutz J."/>
            <person name="Leebens-Mack J."/>
            <person name="Osbourn A."/>
        </authorList>
    </citation>
    <scope>NUCLEOTIDE SEQUENCE [LARGE SCALE GENOMIC DNA]</scope>
    <source>
        <strain evidence="1">JIC</strain>
    </source>
</reference>
<organism evidence="1 2">
    <name type="scientific">Saponaria officinalis</name>
    <name type="common">Common soapwort</name>
    <name type="synonym">Lychnis saponaria</name>
    <dbReference type="NCBI Taxonomy" id="3572"/>
    <lineage>
        <taxon>Eukaryota</taxon>
        <taxon>Viridiplantae</taxon>
        <taxon>Streptophyta</taxon>
        <taxon>Embryophyta</taxon>
        <taxon>Tracheophyta</taxon>
        <taxon>Spermatophyta</taxon>
        <taxon>Magnoliopsida</taxon>
        <taxon>eudicotyledons</taxon>
        <taxon>Gunneridae</taxon>
        <taxon>Pentapetalae</taxon>
        <taxon>Caryophyllales</taxon>
        <taxon>Caryophyllaceae</taxon>
        <taxon>Caryophylleae</taxon>
        <taxon>Saponaria</taxon>
    </lineage>
</organism>
<proteinExistence type="predicted"/>
<dbReference type="AlphaFoldDB" id="A0AAW1HIK7"/>
<dbReference type="Proteomes" id="UP001443914">
    <property type="component" value="Unassembled WGS sequence"/>
</dbReference>
<gene>
    <name evidence="1" type="ORF">RND81_11G066100</name>
</gene>
<evidence type="ECO:0000313" key="1">
    <source>
        <dbReference type="EMBL" id="KAK9676275.1"/>
    </source>
</evidence>
<dbReference type="EMBL" id="JBDFQZ010000011">
    <property type="protein sequence ID" value="KAK9676275.1"/>
    <property type="molecule type" value="Genomic_DNA"/>
</dbReference>
<accession>A0AAW1HIK7</accession>
<keyword evidence="2" id="KW-1185">Reference proteome</keyword>
<evidence type="ECO:0000313" key="2">
    <source>
        <dbReference type="Proteomes" id="UP001443914"/>
    </source>
</evidence>
<evidence type="ECO:0008006" key="3">
    <source>
        <dbReference type="Google" id="ProtNLM"/>
    </source>
</evidence>
<dbReference type="PANTHER" id="PTHR34835:SF90">
    <property type="entry name" value="AMINOTRANSFERASE-LIKE PLANT MOBILE DOMAIN-CONTAINING PROTEIN"/>
    <property type="match status" value="1"/>
</dbReference>
<dbReference type="PANTHER" id="PTHR34835">
    <property type="entry name" value="OS07G0283600 PROTEIN-RELATED"/>
    <property type="match status" value="1"/>
</dbReference>
<comment type="caution">
    <text evidence="1">The sequence shown here is derived from an EMBL/GenBank/DDBJ whole genome shotgun (WGS) entry which is preliminary data.</text>
</comment>
<protein>
    <recommendedName>
        <fullName evidence="3">DUF1985 domain-containing protein</fullName>
    </recommendedName>
</protein>
<sequence>MRGQLSIRDEDIHLAVGIPFCPLNVVQATKMEKSNAYVEAVSLWKRQFGSDVNYITKNDILEKMKEQNEGGDDFKRIFIVYIVSCFLVGVKGVTPSLRILKCLRDVSLISSFNWCYFTRAAMIESIMKWQDNEKKGNVKAFKGPIMVLVLIYLDRVVFKLRLVPRAFPTLSTWTKEDAKSRIQAEKKEVGGFGFGFVDAPLVKENFSITNDDQTTTNIDLDTEVEGDTGVYANDCIRTLVSAASGFTHAFKIFSVALMAAKTVLPNCEAVGQMEYLANGLMKGVVLSQKRYESEDGDCPDAQ</sequence>